<evidence type="ECO:0000313" key="4">
    <source>
        <dbReference type="Proteomes" id="UP000067683"/>
    </source>
</evidence>
<dbReference type="Pfam" id="PF13558">
    <property type="entry name" value="SbcC_Walker_B"/>
    <property type="match status" value="1"/>
</dbReference>
<feature type="coiled-coil region" evidence="1">
    <location>
        <begin position="443"/>
        <end position="487"/>
    </location>
</feature>
<dbReference type="InterPro" id="IPR013496">
    <property type="entry name" value="CHP02680"/>
</dbReference>
<dbReference type="Proteomes" id="UP000067683">
    <property type="component" value="Chromosome"/>
</dbReference>
<evidence type="ECO:0000256" key="2">
    <source>
        <dbReference type="SAM" id="MobiDB-lite"/>
    </source>
</evidence>
<dbReference type="RefSeq" id="WP_058381671.1">
    <property type="nucleotide sequence ID" value="NZ_CP013659.2"/>
</dbReference>
<evidence type="ECO:0000256" key="1">
    <source>
        <dbReference type="SAM" id="Coils"/>
    </source>
</evidence>
<feature type="coiled-coil region" evidence="1">
    <location>
        <begin position="365"/>
        <end position="399"/>
    </location>
</feature>
<proteinExistence type="predicted"/>
<dbReference type="EMBL" id="CP013659">
    <property type="protein sequence ID" value="ALS74964.1"/>
    <property type="molecule type" value="Genomic_DNA"/>
</dbReference>
<dbReference type="SUPFAM" id="SSF52540">
    <property type="entry name" value="P-loop containing nucleoside triphosphate hydrolases"/>
    <property type="match status" value="1"/>
</dbReference>
<feature type="region of interest" description="Disordered" evidence="2">
    <location>
        <begin position="565"/>
        <end position="592"/>
    </location>
</feature>
<organism evidence="3 4">
    <name type="scientific">Planococcus rifietoensis</name>
    <dbReference type="NCBI Taxonomy" id="200991"/>
    <lineage>
        <taxon>Bacteria</taxon>
        <taxon>Bacillati</taxon>
        <taxon>Bacillota</taxon>
        <taxon>Bacilli</taxon>
        <taxon>Bacillales</taxon>
        <taxon>Caryophanaceae</taxon>
        <taxon>Planococcus</taxon>
    </lineage>
</organism>
<reference evidence="3" key="1">
    <citation type="submission" date="2016-01" db="EMBL/GenBank/DDBJ databases">
        <title>Complete genome of Planococcus rifietoensis type strain M8.</title>
        <authorList>
            <person name="See-Too W.S."/>
        </authorList>
    </citation>
    <scope>NUCLEOTIDE SEQUENCE [LARGE SCALE GENOMIC DNA]</scope>
    <source>
        <strain evidence="3">M8</strain>
    </source>
</reference>
<feature type="coiled-coil region" evidence="1">
    <location>
        <begin position="234"/>
        <end position="335"/>
    </location>
</feature>
<feature type="coiled-coil region" evidence="1">
    <location>
        <begin position="782"/>
        <end position="938"/>
    </location>
</feature>
<evidence type="ECO:0000313" key="3">
    <source>
        <dbReference type="EMBL" id="ALS74964.1"/>
    </source>
</evidence>
<accession>A0A0U2Z6W1</accession>
<name>A0A0U2Z6W1_9BACL</name>
<dbReference type="InterPro" id="IPR027417">
    <property type="entry name" value="P-loop_NTPase"/>
</dbReference>
<keyword evidence="4" id="KW-1185">Reference proteome</keyword>
<gene>
    <name evidence="3" type="ORF">AUC31_06865</name>
</gene>
<dbReference type="STRING" id="200991.AUC31_06865"/>
<sequence length="1370" mass="159774">MTNKWKMNRAGLLNFWYYDEETFDFEDGKLLLRGSNGSGKSVTMQSFLPVLLDGKKSPDRLDPFGSRSRRMEDYLLGEKEITNREERTGYLFLEYKRQGTDQYVTTGIGMQAKRGKELKSWGFVITDNRRIGVDLELFKVENQNGKLAKIPRSRIELENLIGTGGEVVKTNQEYMALVNKYVFGFSTMDAYKELIELLLQLRSPKLSKDFRPTVIYEILENALPPLTDEDLRYLSDSIEQMDQTKQQIEQLDREVKALSKLTKAYDAYNHRILADQIEELKRAILRVKKEKEDEKAMVASLRILESVILSIEQELREHEQREKALKQTKDRLTGHRMWGLEAEREKLLKSQSDNQNKFKRENNRLATYENKERQSKQVIEDTEETLNEQLGRLKDHLQDMAYEGEMSGFGQHEQNAADFGRYLEEKFSFGTWERETAAHHKRLEEARGKLQTFEALKEKIAEKRKEISNIEHQRDEKKQEAKGWNDTFEEDKQKKLNEFHLWAQTYNQYGIAGTAHQQASRLLGELYVDSSYSEVKQSYLPFVQAYDDKLQLKRLKQENELNVQKDKLADKKTELEERKAQRDPEPERQPATVEARQVLLEKGVVFAPLYELVEFQPNVSEGMQKRLEAALIDAGLLDALVTEQAVDILHDRVLEEAPVMLAHTLVDYLKPDTGQTGISVEQVEKVLQSILVGDHDSTTGIGEDGTYSLGILNGHAVPVEHVRYIGREARRRFRERLIQELELEIASIKERINVFVAKQEATATELANSKIAWSTFPEDLDLKTSFNEKREAERQIQFLDSQIEQAAEGLRKMDKDFQQLKRDVYEVTQTLSLETTAESYREALGFLRTYEKQLAELKNQHLIRLHDAESLRKEQEQLKYLVEDIDELKGELNMLEDTLAIASQSLQHLDEQLEEEGANDIRKQIRSVQHELRQIEEVLADRRTTLPQRKAEKTALSDQLSVSSKRLAFWRNMQTSWEEAVRGELKRGFISLKESVWQDVTKVEAALLVDVSKDKSQIERKLTNVFYEVQTDLAEHRMRERSVKWELEDWMAGVDADELLPIIDQWRQKTSRRIIEFDNRGISVTPYSLYKEIGDAQLLQENRLNEQDKELYEEILFNSVGHKLRSRIRRAENWTEGMKKLMESRDSSSGLKFSIRWKPRSADSESQLDTTDLVALLKQDARLLKEEDIERISTHFRSKIEMAKQWMLEKGEGQTLLQVLKHVLDYRKWFSFELSYERPNEKKRELTNHKFFTFSGGEKAMAMYIPLFTACYSRYLEAADSAPYIITLDEAFAGVDENNINEMFEVVEQLGFDYIMNSQVLWGDYETVSRLSVCELVRPRNADFVTVIRYKWDGRALVAVTDTERDWQNE</sequence>
<protein>
    <recommendedName>
        <fullName evidence="5">TIGR02680 family protein</fullName>
    </recommendedName>
</protein>
<keyword evidence="1" id="KW-0175">Coiled coil</keyword>
<dbReference type="OrthoDB" id="9776649at2"/>
<dbReference type="Gene3D" id="3.40.50.300">
    <property type="entry name" value="P-loop containing nucleotide triphosphate hydrolases"/>
    <property type="match status" value="2"/>
</dbReference>
<dbReference type="NCBIfam" id="TIGR02680">
    <property type="entry name" value="TIGR02680 family protein"/>
    <property type="match status" value="1"/>
</dbReference>
<feature type="compositionally biased region" description="Basic and acidic residues" evidence="2">
    <location>
        <begin position="565"/>
        <end position="588"/>
    </location>
</feature>
<feature type="coiled-coil region" evidence="1">
    <location>
        <begin position="731"/>
        <end position="758"/>
    </location>
</feature>
<evidence type="ECO:0008006" key="5">
    <source>
        <dbReference type="Google" id="ProtNLM"/>
    </source>
</evidence>
<dbReference type="KEGG" id="prt:AUC31_06865"/>